<dbReference type="GO" id="GO:0043039">
    <property type="term" value="P:tRNA aminoacylation"/>
    <property type="evidence" value="ECO:0000318"/>
    <property type="project" value="GO_Central"/>
</dbReference>
<dbReference type="CDD" id="cd00165">
    <property type="entry name" value="S4"/>
    <property type="match status" value="1"/>
</dbReference>
<dbReference type="OMA" id="YMMAKDS"/>
<dbReference type="Proteomes" id="UP000215914">
    <property type="component" value="Chromosome 8"/>
</dbReference>
<dbReference type="GO" id="GO:0006437">
    <property type="term" value="P:tyrosyl-tRNA aminoacylation"/>
    <property type="evidence" value="ECO:0007669"/>
    <property type="project" value="InterPro"/>
</dbReference>
<dbReference type="Gene3D" id="3.40.50.620">
    <property type="entry name" value="HUPs"/>
    <property type="match status" value="1"/>
</dbReference>
<keyword evidence="7 16" id="KW-0067">ATP-binding</keyword>
<dbReference type="PANTHER" id="PTHR11766:SF0">
    <property type="entry name" value="TYROSINE--TRNA LIGASE, MITOCHONDRIAL"/>
    <property type="match status" value="1"/>
</dbReference>
<dbReference type="SUPFAM" id="SSF52374">
    <property type="entry name" value="Nucleotidylyl transferase"/>
    <property type="match status" value="1"/>
</dbReference>
<keyword evidence="6 16" id="KW-0547">Nucleotide-binding</keyword>
<dbReference type="Pfam" id="PF22421">
    <property type="entry name" value="SYY_C-terminal"/>
    <property type="match status" value="1"/>
</dbReference>
<dbReference type="Pfam" id="PF00579">
    <property type="entry name" value="tRNA-synt_1b"/>
    <property type="match status" value="1"/>
</dbReference>
<dbReference type="FunFam" id="3.40.50.620:FF:000158">
    <property type="entry name" value="Tyrosine--tRNA ligase"/>
    <property type="match status" value="1"/>
</dbReference>
<evidence type="ECO:0000313" key="20">
    <source>
        <dbReference type="Proteomes" id="UP000215914"/>
    </source>
</evidence>
<dbReference type="FunCoup" id="A0A251U6L2">
    <property type="interactions" value="4162"/>
</dbReference>
<evidence type="ECO:0000256" key="1">
    <source>
        <dbReference type="ARBA" id="ARBA00002025"/>
    </source>
</evidence>
<keyword evidence="12 16" id="KW-0030">Aminoacyl-tRNA synthetase</keyword>
<evidence type="ECO:0000313" key="18">
    <source>
        <dbReference type="EMBL" id="KAF5795726.1"/>
    </source>
</evidence>
<dbReference type="InterPro" id="IPR036986">
    <property type="entry name" value="S4_RNA-bd_sf"/>
</dbReference>
<dbReference type="InterPro" id="IPR002942">
    <property type="entry name" value="S4_RNA-bd"/>
</dbReference>
<evidence type="ECO:0000256" key="2">
    <source>
        <dbReference type="ARBA" id="ARBA00004173"/>
    </source>
</evidence>
<dbReference type="InterPro" id="IPR002305">
    <property type="entry name" value="aa-tRNA-synth_Ic"/>
</dbReference>
<keyword evidence="11" id="KW-0496">Mitochondrion</keyword>
<keyword evidence="8 15" id="KW-0694">RNA-binding</keyword>
<evidence type="ECO:0000256" key="5">
    <source>
        <dbReference type="ARBA" id="ARBA00022598"/>
    </source>
</evidence>
<dbReference type="OrthoDB" id="337870at2759"/>
<organism evidence="19 20">
    <name type="scientific">Helianthus annuus</name>
    <name type="common">Common sunflower</name>
    <dbReference type="NCBI Taxonomy" id="4232"/>
    <lineage>
        <taxon>Eukaryota</taxon>
        <taxon>Viridiplantae</taxon>
        <taxon>Streptophyta</taxon>
        <taxon>Embryophyta</taxon>
        <taxon>Tracheophyta</taxon>
        <taxon>Spermatophyta</taxon>
        <taxon>Magnoliopsida</taxon>
        <taxon>eudicotyledons</taxon>
        <taxon>Gunneridae</taxon>
        <taxon>Pentapetalae</taxon>
        <taxon>asterids</taxon>
        <taxon>campanulids</taxon>
        <taxon>Asterales</taxon>
        <taxon>Asteraceae</taxon>
        <taxon>Asteroideae</taxon>
        <taxon>Heliantheae alliance</taxon>
        <taxon>Heliantheae</taxon>
        <taxon>Helianthus</taxon>
    </lineage>
</organism>
<gene>
    <name evidence="19" type="ORF">HannXRQ_Chr08g0226751</name>
    <name evidence="18" type="ORF">HanXRQr2_Chr08g0343151</name>
</gene>
<dbReference type="InterPro" id="IPR014729">
    <property type="entry name" value="Rossmann-like_a/b/a_fold"/>
</dbReference>
<keyword evidence="10" id="KW-0809">Transit peptide</keyword>
<reference evidence="18" key="3">
    <citation type="submission" date="2020-06" db="EMBL/GenBank/DDBJ databases">
        <title>Helianthus annuus Genome sequencing and assembly Release 2.</title>
        <authorList>
            <person name="Gouzy J."/>
            <person name="Langlade N."/>
            <person name="Munos S."/>
        </authorList>
    </citation>
    <scope>NUCLEOTIDE SEQUENCE</scope>
    <source>
        <tissue evidence="18">Leaves</tissue>
    </source>
</reference>
<dbReference type="SUPFAM" id="SSF55174">
    <property type="entry name" value="Alpha-L RNA-binding motif"/>
    <property type="match status" value="1"/>
</dbReference>
<dbReference type="HAMAP" id="MF_02006">
    <property type="entry name" value="Tyr_tRNA_synth_type1"/>
    <property type="match status" value="1"/>
</dbReference>
<evidence type="ECO:0000256" key="16">
    <source>
        <dbReference type="RuleBase" id="RU361234"/>
    </source>
</evidence>
<dbReference type="InParanoid" id="A0A251U6L2"/>
<comment type="catalytic activity">
    <reaction evidence="14 16">
        <text>tRNA(Tyr) + L-tyrosine + ATP = L-tyrosyl-tRNA(Tyr) + AMP + diphosphate + H(+)</text>
        <dbReference type="Rhea" id="RHEA:10220"/>
        <dbReference type="Rhea" id="RHEA-COMP:9706"/>
        <dbReference type="Rhea" id="RHEA-COMP:9707"/>
        <dbReference type="ChEBI" id="CHEBI:15378"/>
        <dbReference type="ChEBI" id="CHEBI:30616"/>
        <dbReference type="ChEBI" id="CHEBI:33019"/>
        <dbReference type="ChEBI" id="CHEBI:58315"/>
        <dbReference type="ChEBI" id="CHEBI:78442"/>
        <dbReference type="ChEBI" id="CHEBI:78536"/>
        <dbReference type="ChEBI" id="CHEBI:456215"/>
        <dbReference type="EC" id="6.1.1.1"/>
    </reaction>
</comment>
<feature type="domain" description="RNA-binding S4" evidence="17">
    <location>
        <begin position="406"/>
        <end position="463"/>
    </location>
</feature>
<dbReference type="Gene3D" id="1.10.240.10">
    <property type="entry name" value="Tyrosyl-Transfer RNA Synthetase"/>
    <property type="match status" value="1"/>
</dbReference>
<dbReference type="PANTHER" id="PTHR11766">
    <property type="entry name" value="TYROSYL-TRNA SYNTHETASE"/>
    <property type="match status" value="1"/>
</dbReference>
<evidence type="ECO:0000313" key="19">
    <source>
        <dbReference type="EMBL" id="OTG18774.1"/>
    </source>
</evidence>
<keyword evidence="5 16" id="KW-0436">Ligase</keyword>
<evidence type="ECO:0000256" key="9">
    <source>
        <dbReference type="ARBA" id="ARBA00022917"/>
    </source>
</evidence>
<dbReference type="InterPro" id="IPR024107">
    <property type="entry name" value="Tyr-tRNA-ligase_bac_1"/>
</dbReference>
<dbReference type="GO" id="GO:0048608">
    <property type="term" value="P:reproductive structure development"/>
    <property type="evidence" value="ECO:0007669"/>
    <property type="project" value="UniProtKB-ARBA"/>
</dbReference>
<dbReference type="GO" id="GO:0003723">
    <property type="term" value="F:RNA binding"/>
    <property type="evidence" value="ECO:0007669"/>
    <property type="project" value="UniProtKB-KW"/>
</dbReference>
<dbReference type="PRINTS" id="PR01040">
    <property type="entry name" value="TRNASYNTHTYR"/>
</dbReference>
<evidence type="ECO:0000256" key="11">
    <source>
        <dbReference type="ARBA" id="ARBA00023128"/>
    </source>
</evidence>
<comment type="similarity">
    <text evidence="3 16">Belongs to the class-I aminoacyl-tRNA synthetase family.</text>
</comment>
<dbReference type="AlphaFoldDB" id="A0A251U6L2"/>
<dbReference type="FunFam" id="1.10.240.10:FF:000001">
    <property type="entry name" value="Tyrosine--tRNA ligase"/>
    <property type="match status" value="1"/>
</dbReference>
<dbReference type="GO" id="GO:0005829">
    <property type="term" value="C:cytosol"/>
    <property type="evidence" value="ECO:0000318"/>
    <property type="project" value="GO_Central"/>
</dbReference>
<dbReference type="Gene3D" id="3.10.290.10">
    <property type="entry name" value="RNA-binding S4 domain"/>
    <property type="match status" value="1"/>
</dbReference>
<dbReference type="InterPro" id="IPR024088">
    <property type="entry name" value="Tyr-tRNA-ligase_bac-type"/>
</dbReference>
<dbReference type="STRING" id="4232.A0A251U6L2"/>
<evidence type="ECO:0000259" key="17">
    <source>
        <dbReference type="SMART" id="SM00363"/>
    </source>
</evidence>
<sequence>MAATASILRSTIFFLKPPYKLTQTFPIHRNLHHNRPFTRHFSTPRPNIIQILEQRGLLDSLTGESLRTVCSDQSIRVYCGFDPTAQSLHLGNLIGLIVLSWFLRSGHSTVALVGGATGRVGDPSGKSLERPELDLQTLERNINGISQTIVNILNPNPNGSTGSVTVLNNYDWWKDVKLLDFLRDVGRYARVNTMMSKESVKRRLESSDQGLSYTEFTYQLLQGYDFVHLFKHENVTVQIGGSDQWGNITAGTELIRRLHQSDSAYGVTFPLLLKSDGTKFGKSEDGAIWLSPVMLSPYKFYQYFFSVPDEDVIRFLKILTFLSLDEIEKIETGMKSSGYVPNSAQRRLAEEVTRFVHGSDGLEEAVKATEALRPGAETRLDWKTIEGIAKDVPSCSLSYDRVLDVSVVDLSVSTGLIESKSAARRLLKQGGLYLNNGRVDNEGKKIEADDIVDGKVLLLSAGKKNKMVVRIA</sequence>
<dbReference type="PROSITE" id="PS50889">
    <property type="entry name" value="S4"/>
    <property type="match status" value="1"/>
</dbReference>
<dbReference type="EMBL" id="CM007897">
    <property type="protein sequence ID" value="OTG18774.1"/>
    <property type="molecule type" value="Genomic_DNA"/>
</dbReference>
<dbReference type="EC" id="6.1.1.1" evidence="4 16"/>
<dbReference type="GO" id="GO:0009791">
    <property type="term" value="P:post-embryonic development"/>
    <property type="evidence" value="ECO:0007669"/>
    <property type="project" value="UniProtKB-ARBA"/>
</dbReference>
<protein>
    <recommendedName>
        <fullName evidence="4 16">Tyrosine--tRNA ligase</fullName>
        <ecNumber evidence="4 16">6.1.1.1</ecNumber>
    </recommendedName>
    <alternativeName>
        <fullName evidence="13 16">Tyrosyl-tRNA synthetase</fullName>
    </alternativeName>
</protein>
<dbReference type="EMBL" id="MNCJ02000323">
    <property type="protein sequence ID" value="KAF5795726.1"/>
    <property type="molecule type" value="Genomic_DNA"/>
</dbReference>
<accession>A0A251U6L2</accession>
<dbReference type="PROSITE" id="PS00178">
    <property type="entry name" value="AA_TRNA_LIGASE_I"/>
    <property type="match status" value="1"/>
</dbReference>
<dbReference type="SMART" id="SM00363">
    <property type="entry name" value="S4"/>
    <property type="match status" value="1"/>
</dbReference>
<reference evidence="18 20" key="1">
    <citation type="journal article" date="2017" name="Nature">
        <title>The sunflower genome provides insights into oil metabolism, flowering and Asterid evolution.</title>
        <authorList>
            <person name="Badouin H."/>
            <person name="Gouzy J."/>
            <person name="Grassa C.J."/>
            <person name="Murat F."/>
            <person name="Staton S.E."/>
            <person name="Cottret L."/>
            <person name="Lelandais-Briere C."/>
            <person name="Owens G.L."/>
            <person name="Carrere S."/>
            <person name="Mayjonade B."/>
            <person name="Legrand L."/>
            <person name="Gill N."/>
            <person name="Kane N.C."/>
            <person name="Bowers J.E."/>
            <person name="Hubner S."/>
            <person name="Bellec A."/>
            <person name="Berard A."/>
            <person name="Berges H."/>
            <person name="Blanchet N."/>
            <person name="Boniface M.C."/>
            <person name="Brunel D."/>
            <person name="Catrice O."/>
            <person name="Chaidir N."/>
            <person name="Claudel C."/>
            <person name="Donnadieu C."/>
            <person name="Faraut T."/>
            <person name="Fievet G."/>
            <person name="Helmstetter N."/>
            <person name="King M."/>
            <person name="Knapp S.J."/>
            <person name="Lai Z."/>
            <person name="Le Paslier M.C."/>
            <person name="Lippi Y."/>
            <person name="Lorenzon L."/>
            <person name="Mandel J.R."/>
            <person name="Marage G."/>
            <person name="Marchand G."/>
            <person name="Marquand E."/>
            <person name="Bret-Mestries E."/>
            <person name="Morien E."/>
            <person name="Nambeesan S."/>
            <person name="Nguyen T."/>
            <person name="Pegot-Espagnet P."/>
            <person name="Pouilly N."/>
            <person name="Raftis F."/>
            <person name="Sallet E."/>
            <person name="Schiex T."/>
            <person name="Thomas J."/>
            <person name="Vandecasteele C."/>
            <person name="Vares D."/>
            <person name="Vear F."/>
            <person name="Vautrin S."/>
            <person name="Crespi M."/>
            <person name="Mangin B."/>
            <person name="Burke J.M."/>
            <person name="Salse J."/>
            <person name="Munos S."/>
            <person name="Vincourt P."/>
            <person name="Rieseberg L.H."/>
            <person name="Langlade N.B."/>
        </authorList>
    </citation>
    <scope>NUCLEOTIDE SEQUENCE [LARGE SCALE GENOMIC DNA]</scope>
    <source>
        <strain evidence="20">cv. SF193</strain>
        <tissue evidence="18">Leaves</tissue>
    </source>
</reference>
<dbReference type="InterPro" id="IPR054608">
    <property type="entry name" value="SYY-like_C"/>
</dbReference>
<dbReference type="InterPro" id="IPR001412">
    <property type="entry name" value="aa-tRNA-synth_I_CS"/>
</dbReference>
<dbReference type="InterPro" id="IPR002307">
    <property type="entry name" value="Tyr-tRNA-ligase"/>
</dbReference>
<keyword evidence="20" id="KW-1185">Reference proteome</keyword>
<evidence type="ECO:0000256" key="7">
    <source>
        <dbReference type="ARBA" id="ARBA00022840"/>
    </source>
</evidence>
<dbReference type="GO" id="GO:0004831">
    <property type="term" value="F:tyrosine-tRNA ligase activity"/>
    <property type="evidence" value="ECO:0000318"/>
    <property type="project" value="GO_Central"/>
</dbReference>
<dbReference type="FunFam" id="3.10.290.10:FF:000014">
    <property type="entry name" value="Tyrosine--tRNA ligase"/>
    <property type="match status" value="1"/>
</dbReference>
<evidence type="ECO:0000256" key="8">
    <source>
        <dbReference type="ARBA" id="ARBA00022884"/>
    </source>
</evidence>
<proteinExistence type="inferred from homology"/>
<evidence type="ECO:0000256" key="3">
    <source>
        <dbReference type="ARBA" id="ARBA00005594"/>
    </source>
</evidence>
<dbReference type="GO" id="GO:0005524">
    <property type="term" value="F:ATP binding"/>
    <property type="evidence" value="ECO:0007669"/>
    <property type="project" value="UniProtKB-KW"/>
</dbReference>
<dbReference type="Gramene" id="mRNA:HanXRQr2_Chr08g0343151">
    <property type="protein sequence ID" value="CDS:HanXRQr2_Chr08g0343151.1"/>
    <property type="gene ID" value="HanXRQr2_Chr08g0343151"/>
</dbReference>
<evidence type="ECO:0000256" key="6">
    <source>
        <dbReference type="ARBA" id="ARBA00022741"/>
    </source>
</evidence>
<reference evidence="19" key="2">
    <citation type="submission" date="2017-02" db="EMBL/GenBank/DDBJ databases">
        <title>Sunflower complete genome.</title>
        <authorList>
            <person name="Langlade N."/>
            <person name="Munos S."/>
        </authorList>
    </citation>
    <scope>NUCLEOTIDE SEQUENCE [LARGE SCALE GENOMIC DNA]</scope>
    <source>
        <tissue evidence="19">Leaves</tissue>
    </source>
</reference>
<dbReference type="GO" id="GO:0005739">
    <property type="term" value="C:mitochondrion"/>
    <property type="evidence" value="ECO:0000318"/>
    <property type="project" value="GO_Central"/>
</dbReference>
<evidence type="ECO:0000256" key="4">
    <source>
        <dbReference type="ARBA" id="ARBA00013160"/>
    </source>
</evidence>
<name>A0A251U6L2_HELAN</name>
<keyword evidence="9 16" id="KW-0648">Protein biosynthesis</keyword>
<evidence type="ECO:0000256" key="14">
    <source>
        <dbReference type="ARBA" id="ARBA00048248"/>
    </source>
</evidence>
<evidence type="ECO:0000256" key="12">
    <source>
        <dbReference type="ARBA" id="ARBA00023146"/>
    </source>
</evidence>
<evidence type="ECO:0000256" key="13">
    <source>
        <dbReference type="ARBA" id="ARBA00033323"/>
    </source>
</evidence>
<dbReference type="NCBIfam" id="TIGR00234">
    <property type="entry name" value="tyrS"/>
    <property type="match status" value="1"/>
</dbReference>
<dbReference type="CDD" id="cd00805">
    <property type="entry name" value="TyrRS_core"/>
    <property type="match status" value="1"/>
</dbReference>
<evidence type="ECO:0000256" key="10">
    <source>
        <dbReference type="ARBA" id="ARBA00022946"/>
    </source>
</evidence>
<comment type="subcellular location">
    <subcellularLocation>
        <location evidence="2">Mitochondrion</location>
    </subcellularLocation>
</comment>
<evidence type="ECO:0000256" key="15">
    <source>
        <dbReference type="PROSITE-ProRule" id="PRU00182"/>
    </source>
</evidence>
<comment type="function">
    <text evidence="1">Catalyzes the attachment of tyrosine to tRNA(Tyr) in a two-step reaction: tyrosine is first activated by ATP to form Tyr-AMP and then transferred to the acceptor end of tRNA(Tyr).</text>
</comment>